<feature type="binding site" evidence="4">
    <location>
        <position position="110"/>
    </location>
    <ligand>
        <name>iron-sulfur cluster</name>
        <dbReference type="ChEBI" id="CHEBI:30408"/>
    </ligand>
</feature>
<dbReference type="GO" id="GO:0005506">
    <property type="term" value="F:iron ion binding"/>
    <property type="evidence" value="ECO:0007669"/>
    <property type="project" value="UniProtKB-UniRule"/>
</dbReference>
<dbReference type="InterPro" id="IPR023063">
    <property type="entry name" value="ErpA_proteobact"/>
</dbReference>
<evidence type="ECO:0000256" key="2">
    <source>
        <dbReference type="ARBA" id="ARBA00023004"/>
    </source>
</evidence>
<comment type="subunit">
    <text evidence="4">Homodimer.</text>
</comment>
<dbReference type="Pfam" id="PF01521">
    <property type="entry name" value="Fe-S_biosyn"/>
    <property type="match status" value="1"/>
</dbReference>
<feature type="domain" description="Core" evidence="5">
    <location>
        <begin position="11"/>
        <end position="111"/>
    </location>
</feature>
<dbReference type="PROSITE" id="PS01152">
    <property type="entry name" value="HESB"/>
    <property type="match status" value="1"/>
</dbReference>
<evidence type="ECO:0000313" key="6">
    <source>
        <dbReference type="EMBL" id="MBB5017631.1"/>
    </source>
</evidence>
<dbReference type="Gene3D" id="2.60.300.12">
    <property type="entry name" value="HesB-like domain"/>
    <property type="match status" value="1"/>
</dbReference>
<comment type="cofactor">
    <cofactor evidence="4">
        <name>iron-sulfur cluster</name>
        <dbReference type="ChEBI" id="CHEBI:30408"/>
    </cofactor>
    <text evidence="4">Binds 1 iron-sulfur cluster per subunit.</text>
</comment>
<comment type="function">
    <text evidence="4">Required for insertion of 4Fe-4S clusters.</text>
</comment>
<dbReference type="RefSeq" id="WP_184035737.1">
    <property type="nucleotide sequence ID" value="NZ_JACHHY010000004.1"/>
</dbReference>
<sequence length="116" mass="12491">MNAVTEMPSPLIFTDSAAAKVKELILEEGNPDLKLRVFVTGGGCSGFQYGFTFDEMVNEDDTALDKDGVTLLIDPMSYQYLVGAEIDYTEGIEGSQFVIRNPNAQSTCGCGSSFSV</sequence>
<feature type="binding site" evidence="4">
    <location>
        <position position="44"/>
    </location>
    <ligand>
        <name>iron-sulfur cluster</name>
        <dbReference type="ChEBI" id="CHEBI:30408"/>
    </ligand>
</feature>
<keyword evidence="3 4" id="KW-0411">Iron-sulfur</keyword>
<dbReference type="InterPro" id="IPR017870">
    <property type="entry name" value="FeS_cluster_insertion_CS"/>
</dbReference>
<comment type="similarity">
    <text evidence="4">Belongs to the HesB/IscA family.</text>
</comment>
<evidence type="ECO:0000259" key="5">
    <source>
        <dbReference type="Pfam" id="PF01521"/>
    </source>
</evidence>
<protein>
    <recommendedName>
        <fullName evidence="4">Putative iron-sulfur cluster insertion protein ErpA</fullName>
    </recommendedName>
</protein>
<evidence type="ECO:0000256" key="3">
    <source>
        <dbReference type="ARBA" id="ARBA00023014"/>
    </source>
</evidence>
<dbReference type="GO" id="GO:0016226">
    <property type="term" value="P:iron-sulfur cluster assembly"/>
    <property type="evidence" value="ECO:0007669"/>
    <property type="project" value="UniProtKB-UniRule"/>
</dbReference>
<keyword evidence="1 4" id="KW-0479">Metal-binding</keyword>
<dbReference type="NCBIfam" id="TIGR00049">
    <property type="entry name" value="iron-sulfur cluster assembly accessory protein"/>
    <property type="match status" value="1"/>
</dbReference>
<name>A0A840MQX2_9PROT</name>
<dbReference type="GO" id="GO:0051539">
    <property type="term" value="F:4 iron, 4 sulfur cluster binding"/>
    <property type="evidence" value="ECO:0007669"/>
    <property type="project" value="TreeGrafter"/>
</dbReference>
<accession>A0A840MQX2</accession>
<gene>
    <name evidence="4" type="primary">erpA</name>
    <name evidence="6" type="ORF">HNQ59_000900</name>
</gene>
<evidence type="ECO:0000256" key="1">
    <source>
        <dbReference type="ARBA" id="ARBA00022723"/>
    </source>
</evidence>
<dbReference type="NCBIfam" id="NF010147">
    <property type="entry name" value="PRK13623.1"/>
    <property type="match status" value="1"/>
</dbReference>
<dbReference type="HAMAP" id="MF_01380">
    <property type="entry name" value="Fe_S_insert_ErpA"/>
    <property type="match status" value="1"/>
</dbReference>
<dbReference type="SUPFAM" id="SSF89360">
    <property type="entry name" value="HesB-like domain"/>
    <property type="match status" value="1"/>
</dbReference>
<dbReference type="InterPro" id="IPR000361">
    <property type="entry name" value="ATAP_core_dom"/>
</dbReference>
<keyword evidence="7" id="KW-1185">Reference proteome</keyword>
<dbReference type="PANTHER" id="PTHR43011:SF1">
    <property type="entry name" value="IRON-SULFUR CLUSTER ASSEMBLY 2 HOMOLOG, MITOCHONDRIAL"/>
    <property type="match status" value="1"/>
</dbReference>
<dbReference type="FunFam" id="2.60.300.12:FF:000002">
    <property type="entry name" value="Iron-sulfur cluster insertion protein ErpA"/>
    <property type="match status" value="1"/>
</dbReference>
<dbReference type="Proteomes" id="UP000575898">
    <property type="component" value="Unassembled WGS sequence"/>
</dbReference>
<dbReference type="InterPro" id="IPR035903">
    <property type="entry name" value="HesB-like_dom_sf"/>
</dbReference>
<reference evidence="6 7" key="1">
    <citation type="submission" date="2020-08" db="EMBL/GenBank/DDBJ databases">
        <title>Genomic Encyclopedia of Type Strains, Phase IV (KMG-IV): sequencing the most valuable type-strain genomes for metagenomic binning, comparative biology and taxonomic classification.</title>
        <authorList>
            <person name="Goeker M."/>
        </authorList>
    </citation>
    <scope>NUCLEOTIDE SEQUENCE [LARGE SCALE GENOMIC DNA]</scope>
    <source>
        <strain evidence="6 7">DSM 27165</strain>
    </source>
</reference>
<dbReference type="EMBL" id="JACHHY010000004">
    <property type="protein sequence ID" value="MBB5017631.1"/>
    <property type="molecule type" value="Genomic_DNA"/>
</dbReference>
<dbReference type="InterPro" id="IPR016092">
    <property type="entry name" value="ATAP"/>
</dbReference>
<organism evidence="6 7">
    <name type="scientific">Chitinivorax tropicus</name>
    <dbReference type="NCBI Taxonomy" id="714531"/>
    <lineage>
        <taxon>Bacteria</taxon>
        <taxon>Pseudomonadati</taxon>
        <taxon>Pseudomonadota</taxon>
        <taxon>Betaproteobacteria</taxon>
        <taxon>Chitinivorax</taxon>
    </lineage>
</organism>
<dbReference type="AlphaFoldDB" id="A0A840MQX2"/>
<feature type="binding site" evidence="4">
    <location>
        <position position="108"/>
    </location>
    <ligand>
        <name>iron-sulfur cluster</name>
        <dbReference type="ChEBI" id="CHEBI:30408"/>
    </ligand>
</feature>
<evidence type="ECO:0000256" key="4">
    <source>
        <dbReference type="HAMAP-Rule" id="MF_01380"/>
    </source>
</evidence>
<proteinExistence type="inferred from homology"/>
<keyword evidence="2 4" id="KW-0408">Iron</keyword>
<dbReference type="GO" id="GO:0051537">
    <property type="term" value="F:2 iron, 2 sulfur cluster binding"/>
    <property type="evidence" value="ECO:0007669"/>
    <property type="project" value="TreeGrafter"/>
</dbReference>
<dbReference type="PANTHER" id="PTHR43011">
    <property type="entry name" value="IRON-SULFUR CLUSTER ASSEMBLY 2 HOMOLOG, MITOCHONDRIAL"/>
    <property type="match status" value="1"/>
</dbReference>
<evidence type="ECO:0000313" key="7">
    <source>
        <dbReference type="Proteomes" id="UP000575898"/>
    </source>
</evidence>
<comment type="caution">
    <text evidence="6">The sequence shown here is derived from an EMBL/GenBank/DDBJ whole genome shotgun (WGS) entry which is preliminary data.</text>
</comment>